<evidence type="ECO:0000259" key="6">
    <source>
        <dbReference type="PROSITE" id="PS51379"/>
    </source>
</evidence>
<keyword evidence="5" id="KW-0411">Iron-sulfur</keyword>
<evidence type="ECO:0000313" key="8">
    <source>
        <dbReference type="Proteomes" id="UP000009231"/>
    </source>
</evidence>
<evidence type="ECO:0000256" key="1">
    <source>
        <dbReference type="ARBA" id="ARBA00022478"/>
    </source>
</evidence>
<comment type="function">
    <text evidence="5">DNA-dependent RNA polymerase (RNAP) catalyzes the transcription of DNA into RNA using the four ribonucleoside triphosphates as substrates.</text>
</comment>
<dbReference type="Gene3D" id="2.170.120.12">
    <property type="entry name" value="DNA-directed RNA polymerase, insert domain"/>
    <property type="match status" value="1"/>
</dbReference>
<dbReference type="GO" id="GO:0006351">
    <property type="term" value="P:DNA-templated transcription"/>
    <property type="evidence" value="ECO:0007669"/>
    <property type="project" value="UniProtKB-UniRule"/>
</dbReference>
<feature type="binding site" evidence="5">
    <location>
        <position position="216"/>
    </location>
    <ligand>
        <name>[3Fe-4S] cluster</name>
        <dbReference type="ChEBI" id="CHEBI:21137"/>
    </ligand>
</feature>
<keyword evidence="2 5" id="KW-0963">Cytoplasm</keyword>
<dbReference type="Pfam" id="PF01193">
    <property type="entry name" value="RNA_pol_L"/>
    <property type="match status" value="1"/>
</dbReference>
<dbReference type="InterPro" id="IPR036643">
    <property type="entry name" value="RNApol_insert_sf"/>
</dbReference>
<comment type="cofactor">
    <cofactor evidence="5">
        <name>[3Fe-4S] cluster</name>
        <dbReference type="ChEBI" id="CHEBI:21137"/>
    </cofactor>
    <text evidence="5">Binds 1 [3Fe-4S] cluster.</text>
</comment>
<dbReference type="InterPro" id="IPR022842">
    <property type="entry name" value="RNAP_Rpo3/Rpb3/RPAC1"/>
</dbReference>
<evidence type="ECO:0000256" key="3">
    <source>
        <dbReference type="ARBA" id="ARBA00023163"/>
    </source>
</evidence>
<organism evidence="7 8">
    <name type="scientific">Methanobacterium paludis (strain DSM 25820 / JCM 18151 / SWAN1)</name>
    <dbReference type="NCBI Taxonomy" id="868131"/>
    <lineage>
        <taxon>Archaea</taxon>
        <taxon>Methanobacteriati</taxon>
        <taxon>Methanobacteriota</taxon>
        <taxon>Methanomada group</taxon>
        <taxon>Methanobacteria</taxon>
        <taxon>Methanobacteriales</taxon>
        <taxon>Methanobacteriaceae</taxon>
        <taxon>Methanobacterium</taxon>
    </lineage>
</organism>
<feature type="domain" description="4Fe-4S ferredoxin-type" evidence="6">
    <location>
        <begin position="206"/>
        <end position="236"/>
    </location>
</feature>
<dbReference type="Proteomes" id="UP000009231">
    <property type="component" value="Chromosome"/>
</dbReference>
<dbReference type="SMART" id="SM00662">
    <property type="entry name" value="RPOLD"/>
    <property type="match status" value="1"/>
</dbReference>
<gene>
    <name evidence="5" type="primary">rpo3</name>
    <name evidence="5" type="synonym">rpoD</name>
    <name evidence="7" type="ordered locus">MSWAN_1437</name>
</gene>
<keyword evidence="1 5" id="KW-0240">DNA-directed RNA polymerase</keyword>
<dbReference type="STRING" id="868131.MSWAN_1437"/>
<dbReference type="PROSITE" id="PS51379">
    <property type="entry name" value="4FE4S_FER_2"/>
    <property type="match status" value="2"/>
</dbReference>
<dbReference type="Pfam" id="PF00037">
    <property type="entry name" value="Fer4"/>
    <property type="match status" value="1"/>
</dbReference>
<keyword evidence="5 7" id="KW-0808">Transferase</keyword>
<dbReference type="InterPro" id="IPR017896">
    <property type="entry name" value="4Fe4S_Fe-S-bd"/>
</dbReference>
<dbReference type="Pfam" id="PF01000">
    <property type="entry name" value="RNA_pol_A_bac"/>
    <property type="match status" value="1"/>
</dbReference>
<keyword evidence="5" id="KW-0479">Metal-binding</keyword>
<dbReference type="InterPro" id="IPR001514">
    <property type="entry name" value="DNA-dir_RNA_pol_30-40kDasu_CS"/>
</dbReference>
<dbReference type="eggNOG" id="arCOG04241">
    <property type="taxonomic scope" value="Archaea"/>
</dbReference>
<dbReference type="InterPro" id="IPR017900">
    <property type="entry name" value="4Fe4S_Fe_S_CS"/>
</dbReference>
<dbReference type="KEGG" id="mew:MSWAN_1437"/>
<keyword evidence="8" id="KW-1185">Reference proteome</keyword>
<keyword evidence="5" id="KW-0003">3Fe-4S</keyword>
<evidence type="ECO:0000256" key="2">
    <source>
        <dbReference type="ARBA" id="ARBA00022490"/>
    </source>
</evidence>
<dbReference type="GO" id="GO:0003899">
    <property type="term" value="F:DNA-directed RNA polymerase activity"/>
    <property type="evidence" value="ECO:0007669"/>
    <property type="project" value="UniProtKB-UniRule"/>
</dbReference>
<dbReference type="PANTHER" id="PTHR11800:SF2">
    <property type="entry name" value="DNA-DIRECTED RNA POLYMERASE II SUBUNIT RPB3"/>
    <property type="match status" value="1"/>
</dbReference>
<protein>
    <recommendedName>
        <fullName evidence="5">DNA-directed RNA polymerase subunit Rpo3</fullName>
        <ecNumber evidence="5">2.7.7.6</ecNumber>
    </recommendedName>
    <alternativeName>
        <fullName evidence="5">DNA-directed RNA polymerase subunit D</fullName>
    </alternativeName>
</protein>
<comment type="subunit">
    <text evidence="5">Part of the RNA polymerase complex.</text>
</comment>
<dbReference type="InterPro" id="IPR050518">
    <property type="entry name" value="Rpo3/RPB3_RNA_Pol_subunit"/>
</dbReference>
<feature type="binding site" evidence="5">
    <location>
        <position position="219"/>
    </location>
    <ligand>
        <name>[3Fe-4S] cluster</name>
        <dbReference type="ChEBI" id="CHEBI:21137"/>
    </ligand>
</feature>
<dbReference type="InterPro" id="IPR011262">
    <property type="entry name" value="DNA-dir_RNA_pol_insert"/>
</dbReference>
<dbReference type="HOGENOM" id="CLU_038421_3_1_2"/>
<keyword evidence="3 5" id="KW-0804">Transcription</keyword>
<comment type="catalytic activity">
    <reaction evidence="5">
        <text>RNA(n) + a ribonucleoside 5'-triphosphate = RNA(n+1) + diphosphate</text>
        <dbReference type="Rhea" id="RHEA:21248"/>
        <dbReference type="Rhea" id="RHEA-COMP:14527"/>
        <dbReference type="Rhea" id="RHEA-COMP:17342"/>
        <dbReference type="ChEBI" id="CHEBI:33019"/>
        <dbReference type="ChEBI" id="CHEBI:61557"/>
        <dbReference type="ChEBI" id="CHEBI:140395"/>
        <dbReference type="EC" id="2.7.7.6"/>
    </reaction>
</comment>
<proteinExistence type="inferred from homology"/>
<dbReference type="GO" id="GO:0046872">
    <property type="term" value="F:metal ion binding"/>
    <property type="evidence" value="ECO:0007669"/>
    <property type="project" value="UniProtKB-KW"/>
</dbReference>
<dbReference type="EC" id="2.7.7.6" evidence="5"/>
<dbReference type="GO" id="GO:0051538">
    <property type="term" value="F:3 iron, 4 sulfur cluster binding"/>
    <property type="evidence" value="ECO:0007669"/>
    <property type="project" value="UniProtKB-KW"/>
</dbReference>
<dbReference type="GO" id="GO:0046983">
    <property type="term" value="F:protein dimerization activity"/>
    <property type="evidence" value="ECO:0007669"/>
    <property type="project" value="InterPro"/>
</dbReference>
<dbReference type="InterPro" id="IPR036603">
    <property type="entry name" value="RBP11-like"/>
</dbReference>
<dbReference type="SUPFAM" id="SSF55257">
    <property type="entry name" value="RBP11-like subunits of RNA polymerase"/>
    <property type="match status" value="1"/>
</dbReference>
<dbReference type="CDD" id="cd07030">
    <property type="entry name" value="RNAP_D"/>
    <property type="match status" value="1"/>
</dbReference>
<dbReference type="GO" id="GO:0000428">
    <property type="term" value="C:DNA-directed RNA polymerase complex"/>
    <property type="evidence" value="ECO:0007669"/>
    <property type="project" value="UniProtKB-KW"/>
</dbReference>
<evidence type="ECO:0000256" key="5">
    <source>
        <dbReference type="HAMAP-Rule" id="MF_00320"/>
    </source>
</evidence>
<evidence type="ECO:0000256" key="4">
    <source>
        <dbReference type="ARBA" id="ARBA00025804"/>
    </source>
</evidence>
<evidence type="ECO:0000313" key="7">
    <source>
        <dbReference type="EMBL" id="AEG18451.1"/>
    </source>
</evidence>
<feature type="binding site" evidence="5">
    <location>
        <position position="222"/>
    </location>
    <ligand>
        <name>[3Fe-4S] cluster</name>
        <dbReference type="ChEBI" id="CHEBI:21137"/>
    </ligand>
</feature>
<dbReference type="GO" id="GO:0005737">
    <property type="term" value="C:cytoplasm"/>
    <property type="evidence" value="ECO:0007669"/>
    <property type="project" value="UniProtKB-SubCell"/>
</dbReference>
<feature type="domain" description="4Fe-4S ferredoxin-type" evidence="6">
    <location>
        <begin position="175"/>
        <end position="204"/>
    </location>
</feature>
<keyword evidence="5 7" id="KW-0548">Nucleotidyltransferase</keyword>
<dbReference type="PROSITE" id="PS00446">
    <property type="entry name" value="RNA_POL_D_30KD"/>
    <property type="match status" value="1"/>
</dbReference>
<dbReference type="PANTHER" id="PTHR11800">
    <property type="entry name" value="DNA-DIRECTED RNA POLYMERASE"/>
    <property type="match status" value="1"/>
</dbReference>
<dbReference type="EMBL" id="CP002772">
    <property type="protein sequence ID" value="AEG18451.1"/>
    <property type="molecule type" value="Genomic_DNA"/>
</dbReference>
<dbReference type="InterPro" id="IPR011263">
    <property type="entry name" value="DNA-dir_RNA_pol_RpoA/D/Rpb3"/>
</dbReference>
<dbReference type="AlphaFoldDB" id="F6D7I4"/>
<sequence length="278" mass="30864">MGIKPSNKQEVSKMDVTIKNKDDNLLVFTVEGVDVPFINAIRRICTVEVPTLAIEDVDIYKNDAKIFDEALAHRLGLIPLTTDLESMVLASECDCEDHCPRCSVSLLLKEKGPKTVYSKDLKSQDPQLKPTYDTIPIMKLKDGEEVELEAIAQLGIGLEHAKWQPTTACAYKYYPKITIDAEKCESCAKCVEECPRGILEFDDENNKVNILDIENCSMCKTCVKGCESDAITVEGQEGKFIFKIETDGSLPPEEVLTRACDILSGKTDQIIEFCEGGI</sequence>
<comment type="subcellular location">
    <subcellularLocation>
        <location evidence="5">Cytoplasm</location>
    </subcellularLocation>
</comment>
<dbReference type="Gene3D" id="3.30.1360.10">
    <property type="entry name" value="RNA polymerase, RBP11-like subunit"/>
    <property type="match status" value="1"/>
</dbReference>
<name>F6D7I4_METPW</name>
<dbReference type="PROSITE" id="PS00198">
    <property type="entry name" value="4FE4S_FER_1"/>
    <property type="match status" value="2"/>
</dbReference>
<dbReference type="NCBIfam" id="NF001988">
    <property type="entry name" value="PRK00783.1"/>
    <property type="match status" value="1"/>
</dbReference>
<comment type="similarity">
    <text evidence="4 5">Belongs to the archaeal Rpo3/eukaryotic RPB3 RNA polymerase subunit family.</text>
</comment>
<reference evidence="7 8" key="1">
    <citation type="journal article" date="2014" name="Int. J. Syst. Evol. Microbiol.">
        <title>Methanobacterium paludis sp. nov. and a novel strain of Methanobacterium lacus isolated from northern peatlands.</title>
        <authorList>
            <person name="Cadillo-Quiroz H."/>
            <person name="Brauer S.L."/>
            <person name="Goodson N."/>
            <person name="Yavitt J.B."/>
            <person name="Zinder S.H."/>
        </authorList>
    </citation>
    <scope>NUCLEOTIDE SEQUENCE [LARGE SCALE GENOMIC DNA]</scope>
    <source>
        <strain evidence="8">DSM 25820 / JCM 18151 / SWAN1</strain>
    </source>
</reference>
<accession>F6D7I4</accession>
<dbReference type="HAMAP" id="MF_00320">
    <property type="entry name" value="RNApol_arch_Rpo3"/>
    <property type="match status" value="1"/>
</dbReference>
<dbReference type="SUPFAM" id="SSF56553">
    <property type="entry name" value="Insert subdomain of RNA polymerase alpha subunit"/>
    <property type="match status" value="1"/>
</dbReference>
<dbReference type="GO" id="GO:0003677">
    <property type="term" value="F:DNA binding"/>
    <property type="evidence" value="ECO:0007669"/>
    <property type="project" value="UniProtKB-UniRule"/>
</dbReference>
<dbReference type="GO" id="GO:0016491">
    <property type="term" value="F:oxidoreductase activity"/>
    <property type="evidence" value="ECO:0007669"/>
    <property type="project" value="UniProtKB-ARBA"/>
</dbReference>
<keyword evidence="5" id="KW-0408">Iron</keyword>
<dbReference type="Gene3D" id="3.30.70.3110">
    <property type="match status" value="1"/>
</dbReference>